<comment type="caution">
    <text evidence="2">The sequence shown here is derived from an EMBL/GenBank/DDBJ whole genome shotgun (WGS) entry which is preliminary data.</text>
</comment>
<evidence type="ECO:0000313" key="3">
    <source>
        <dbReference type="Proteomes" id="UP001469553"/>
    </source>
</evidence>
<name>A0ABV1AC47_9TELE</name>
<gene>
    <name evidence="2" type="ORF">AMECASPLE_024593</name>
</gene>
<protein>
    <submittedName>
        <fullName evidence="2">Uncharacterized protein</fullName>
    </submittedName>
</protein>
<reference evidence="2 3" key="1">
    <citation type="submission" date="2021-06" db="EMBL/GenBank/DDBJ databases">
        <authorList>
            <person name="Palmer J.M."/>
        </authorList>
    </citation>
    <scope>NUCLEOTIDE SEQUENCE [LARGE SCALE GENOMIC DNA]</scope>
    <source>
        <strain evidence="2 3">AS_MEX2019</strain>
        <tissue evidence="2">Muscle</tissue>
    </source>
</reference>
<keyword evidence="1" id="KW-1133">Transmembrane helix</keyword>
<dbReference type="Proteomes" id="UP001469553">
    <property type="component" value="Unassembled WGS sequence"/>
</dbReference>
<keyword evidence="1" id="KW-0812">Transmembrane</keyword>
<organism evidence="2 3">
    <name type="scientific">Ameca splendens</name>
    <dbReference type="NCBI Taxonomy" id="208324"/>
    <lineage>
        <taxon>Eukaryota</taxon>
        <taxon>Metazoa</taxon>
        <taxon>Chordata</taxon>
        <taxon>Craniata</taxon>
        <taxon>Vertebrata</taxon>
        <taxon>Euteleostomi</taxon>
        <taxon>Actinopterygii</taxon>
        <taxon>Neopterygii</taxon>
        <taxon>Teleostei</taxon>
        <taxon>Neoteleostei</taxon>
        <taxon>Acanthomorphata</taxon>
        <taxon>Ovalentaria</taxon>
        <taxon>Atherinomorphae</taxon>
        <taxon>Cyprinodontiformes</taxon>
        <taxon>Goodeidae</taxon>
        <taxon>Ameca</taxon>
    </lineage>
</organism>
<evidence type="ECO:0000256" key="1">
    <source>
        <dbReference type="SAM" id="Phobius"/>
    </source>
</evidence>
<evidence type="ECO:0000313" key="2">
    <source>
        <dbReference type="EMBL" id="MEQ2315647.1"/>
    </source>
</evidence>
<feature type="transmembrane region" description="Helical" evidence="1">
    <location>
        <begin position="79"/>
        <end position="103"/>
    </location>
</feature>
<keyword evidence="3" id="KW-1185">Reference proteome</keyword>
<accession>A0ABV1AC47</accession>
<dbReference type="EMBL" id="JAHRIP010086995">
    <property type="protein sequence ID" value="MEQ2315647.1"/>
    <property type="molecule type" value="Genomic_DNA"/>
</dbReference>
<sequence length="123" mass="13676">MSRVMFVSHVSRCEMCASILKKLHRKPTICGLKLVCDRQCVQAIQLAIKVCLLDLLKQMHISKPPHYWQQDSCPGTGTILFVCMCVSLCSCLLLCVCLCVSGARLVSAAHSKIWLTELARPIT</sequence>
<proteinExistence type="predicted"/>
<keyword evidence="1" id="KW-0472">Membrane</keyword>